<evidence type="ECO:0000256" key="2">
    <source>
        <dbReference type="ARBA" id="ARBA00022679"/>
    </source>
</evidence>
<evidence type="ECO:0000313" key="5">
    <source>
        <dbReference type="EMBL" id="ANX05385.1"/>
    </source>
</evidence>
<organism evidence="5 6">
    <name type="scientific">Immundisolibacter cernigliae</name>
    <dbReference type="NCBI Taxonomy" id="1810504"/>
    <lineage>
        <taxon>Bacteria</taxon>
        <taxon>Pseudomonadati</taxon>
        <taxon>Pseudomonadota</taxon>
        <taxon>Gammaproteobacteria</taxon>
        <taxon>Immundisolibacterales</taxon>
        <taxon>Immundisolibacteraceae</taxon>
        <taxon>Immundisolibacter</taxon>
    </lineage>
</organism>
<dbReference type="GO" id="GO:0000179">
    <property type="term" value="F:rRNA (adenine-N6,N6-)-dimethyltransferase activity"/>
    <property type="evidence" value="ECO:0007669"/>
    <property type="project" value="InterPro"/>
</dbReference>
<accession>A0A1B1YX05</accession>
<dbReference type="EMBL" id="CP014671">
    <property type="protein sequence ID" value="ANX05385.1"/>
    <property type="molecule type" value="Genomic_DNA"/>
</dbReference>
<keyword evidence="1" id="KW-0489">Methyltransferase</keyword>
<dbReference type="InParanoid" id="A0A1B1YX05"/>
<keyword evidence="3" id="KW-0949">S-adenosyl-L-methionine</keyword>
<dbReference type="CDD" id="cd02440">
    <property type="entry name" value="AdoMet_MTases"/>
    <property type="match status" value="1"/>
</dbReference>
<dbReference type="STRING" id="1810504.PG2T_15130"/>
<dbReference type="Proteomes" id="UP000092952">
    <property type="component" value="Chromosome"/>
</dbReference>
<dbReference type="Pfam" id="PF13649">
    <property type="entry name" value="Methyltransf_25"/>
    <property type="match status" value="1"/>
</dbReference>
<dbReference type="InterPro" id="IPR041698">
    <property type="entry name" value="Methyltransf_25"/>
</dbReference>
<dbReference type="PROSITE" id="PS01131">
    <property type="entry name" value="RRNA_A_DIMETH"/>
    <property type="match status" value="1"/>
</dbReference>
<protein>
    <recommendedName>
        <fullName evidence="4">Ribosomal RNA adenine methylase transferase N-terminal domain-containing protein</fullName>
    </recommendedName>
</protein>
<gene>
    <name evidence="5" type="ORF">PG2T_15130</name>
</gene>
<proteinExistence type="predicted"/>
<dbReference type="SUPFAM" id="SSF53335">
    <property type="entry name" value="S-adenosyl-L-methionine-dependent methyltransferases"/>
    <property type="match status" value="1"/>
</dbReference>
<name>A0A1B1YX05_9GAMM</name>
<dbReference type="Gene3D" id="3.40.50.150">
    <property type="entry name" value="Vaccinia Virus protein VP39"/>
    <property type="match status" value="1"/>
</dbReference>
<keyword evidence="6" id="KW-1185">Reference proteome</keyword>
<evidence type="ECO:0000313" key="6">
    <source>
        <dbReference type="Proteomes" id="UP000092952"/>
    </source>
</evidence>
<sequence>MAGQITDPINFARARVIVELGPGTGAFTRLLAQRAHPACRVLALELDTELAAYVATRYPRVEVINAAAQCLPEVLAERGIPQVDAVVCGLPFANFSAAHQASVVNAVRAALRPGGSFVSYSFVHAQVLPTSRRFRRSLQDLFGHLDIHPVFLNAPPALVYSCVA</sequence>
<evidence type="ECO:0000256" key="3">
    <source>
        <dbReference type="ARBA" id="ARBA00022691"/>
    </source>
</evidence>
<evidence type="ECO:0000259" key="4">
    <source>
        <dbReference type="SMART" id="SM00650"/>
    </source>
</evidence>
<feature type="domain" description="Ribosomal RNA adenine methylase transferase N-terminal" evidence="4">
    <location>
        <begin position="1"/>
        <end position="134"/>
    </location>
</feature>
<dbReference type="InterPro" id="IPR029063">
    <property type="entry name" value="SAM-dependent_MTases_sf"/>
</dbReference>
<evidence type="ECO:0000256" key="1">
    <source>
        <dbReference type="ARBA" id="ARBA00022603"/>
    </source>
</evidence>
<dbReference type="InterPro" id="IPR020598">
    <property type="entry name" value="rRNA_Ade_methylase_Trfase_N"/>
</dbReference>
<reference evidence="6" key="1">
    <citation type="submission" date="2016-03" db="EMBL/GenBank/DDBJ databases">
        <title>Complete genome sequence of Solimmundus cernigliae, representing a novel lineage of polycyclic aromatic hydrocarbon degraders within the Gammaproteobacteria.</title>
        <authorList>
            <person name="Singleton D.R."/>
            <person name="Dickey A.N."/>
            <person name="Scholl E.H."/>
            <person name="Wright F.A."/>
            <person name="Aitken M.D."/>
        </authorList>
    </citation>
    <scope>NUCLEOTIDE SEQUENCE [LARGE SCALE GENOMIC DNA]</scope>
    <source>
        <strain evidence="6">TR3.2</strain>
    </source>
</reference>
<keyword evidence="2" id="KW-0808">Transferase</keyword>
<dbReference type="AlphaFoldDB" id="A0A1B1YX05"/>
<dbReference type="KEGG" id="gbi:PG2T_15130"/>
<dbReference type="SMART" id="SM00650">
    <property type="entry name" value="rADc"/>
    <property type="match status" value="1"/>
</dbReference>
<dbReference type="InterPro" id="IPR020596">
    <property type="entry name" value="rRNA_Ade_Mease_Trfase_CS"/>
</dbReference>